<dbReference type="RefSeq" id="WP_377277289.1">
    <property type="nucleotide sequence ID" value="NZ_JBHSGL010000005.1"/>
</dbReference>
<sequence length="104" mass="11622">MVVIQRYTTVSNGFGGTRSEWTNHLDLDDAVIDMMSGNEVMAADALNRASSHILISFDIEDIKAGDRVLDNGEQYRVTYVDNPMNLNRQLEVSLIWERTVTGSG</sequence>
<dbReference type="InterPro" id="IPR008767">
    <property type="entry name" value="Phage_SPP1_head-tail_adaptor"/>
</dbReference>
<gene>
    <name evidence="1" type="ORF">ACFO5U_05180</name>
</gene>
<comment type="caution">
    <text evidence="1">The sequence shown here is derived from an EMBL/GenBank/DDBJ whole genome shotgun (WGS) entry which is preliminary data.</text>
</comment>
<dbReference type="Pfam" id="PF05521">
    <property type="entry name" value="Phage_HCP"/>
    <property type="match status" value="1"/>
</dbReference>
<proteinExistence type="predicted"/>
<dbReference type="Gene3D" id="2.40.10.270">
    <property type="entry name" value="Bacteriophage SPP1 head-tail adaptor protein"/>
    <property type="match status" value="1"/>
</dbReference>
<reference evidence="2" key="1">
    <citation type="journal article" date="2019" name="Int. J. Syst. Evol. Microbiol.">
        <title>The Global Catalogue of Microorganisms (GCM) 10K type strain sequencing project: providing services to taxonomists for standard genome sequencing and annotation.</title>
        <authorList>
            <consortium name="The Broad Institute Genomics Platform"/>
            <consortium name="The Broad Institute Genome Sequencing Center for Infectious Disease"/>
            <person name="Wu L."/>
            <person name="Ma J."/>
        </authorList>
    </citation>
    <scope>NUCLEOTIDE SEQUENCE [LARGE SCALE GENOMIC DNA]</scope>
    <source>
        <strain evidence="2">CGMCC 1.12151</strain>
    </source>
</reference>
<dbReference type="Proteomes" id="UP001595932">
    <property type="component" value="Unassembled WGS sequence"/>
</dbReference>
<protein>
    <submittedName>
        <fullName evidence="1">Phage head closure protein</fullName>
    </submittedName>
</protein>
<evidence type="ECO:0000313" key="2">
    <source>
        <dbReference type="Proteomes" id="UP001595932"/>
    </source>
</evidence>
<dbReference type="EMBL" id="JBHSGL010000005">
    <property type="protein sequence ID" value="MFC4712234.1"/>
    <property type="molecule type" value="Genomic_DNA"/>
</dbReference>
<accession>A0ABV9MA67</accession>
<evidence type="ECO:0000313" key="1">
    <source>
        <dbReference type="EMBL" id="MFC4712234.1"/>
    </source>
</evidence>
<keyword evidence="2" id="KW-1185">Reference proteome</keyword>
<name>A0ABV9MA67_9BACL</name>
<organism evidence="1 2">
    <name type="scientific">Planococcus dechangensis</name>
    <dbReference type="NCBI Taxonomy" id="1176255"/>
    <lineage>
        <taxon>Bacteria</taxon>
        <taxon>Bacillati</taxon>
        <taxon>Bacillota</taxon>
        <taxon>Bacilli</taxon>
        <taxon>Bacillales</taxon>
        <taxon>Caryophanaceae</taxon>
        <taxon>Planococcus</taxon>
    </lineage>
</organism>
<dbReference type="NCBIfam" id="TIGR01563">
    <property type="entry name" value="gp16_SPP1"/>
    <property type="match status" value="1"/>
</dbReference>
<dbReference type="InterPro" id="IPR038666">
    <property type="entry name" value="SSP1_head-tail_sf"/>
</dbReference>